<evidence type="ECO:0000256" key="3">
    <source>
        <dbReference type="ARBA" id="ARBA00022490"/>
    </source>
</evidence>
<dbReference type="STRING" id="137246.A0A401RFY7"/>
<keyword evidence="3" id="KW-0963">Cytoplasm</keyword>
<keyword evidence="4 5" id="KW-0808">Transferase</keyword>
<dbReference type="SUPFAM" id="SSF52540">
    <property type="entry name" value="P-loop containing nucleoside triphosphate hydrolases"/>
    <property type="match status" value="1"/>
</dbReference>
<evidence type="ECO:0000259" key="6">
    <source>
        <dbReference type="Pfam" id="PF00685"/>
    </source>
</evidence>
<feature type="domain" description="Sulfotransferase" evidence="6">
    <location>
        <begin position="1"/>
        <end position="234"/>
    </location>
</feature>
<gene>
    <name evidence="7" type="ORF">chiPu_0017433</name>
</gene>
<dbReference type="OMA" id="RTCACKI"/>
<dbReference type="OrthoDB" id="205623at2759"/>
<dbReference type="GO" id="GO:0005737">
    <property type="term" value="C:cytoplasm"/>
    <property type="evidence" value="ECO:0007669"/>
    <property type="project" value="UniProtKB-SubCell"/>
</dbReference>
<organism evidence="7 8">
    <name type="scientific">Chiloscyllium punctatum</name>
    <name type="common">Brownbanded bambooshark</name>
    <name type="synonym">Hemiscyllium punctatum</name>
    <dbReference type="NCBI Taxonomy" id="137246"/>
    <lineage>
        <taxon>Eukaryota</taxon>
        <taxon>Metazoa</taxon>
        <taxon>Chordata</taxon>
        <taxon>Craniata</taxon>
        <taxon>Vertebrata</taxon>
        <taxon>Chondrichthyes</taxon>
        <taxon>Elasmobranchii</taxon>
        <taxon>Galeomorphii</taxon>
        <taxon>Galeoidea</taxon>
        <taxon>Orectolobiformes</taxon>
        <taxon>Hemiscylliidae</taxon>
        <taxon>Chiloscyllium</taxon>
    </lineage>
</organism>
<dbReference type="EC" id="2.8.2.-" evidence="5"/>
<reference evidence="7 8" key="1">
    <citation type="journal article" date="2018" name="Nat. Ecol. Evol.">
        <title>Shark genomes provide insights into elasmobranch evolution and the origin of vertebrates.</title>
        <authorList>
            <person name="Hara Y"/>
            <person name="Yamaguchi K"/>
            <person name="Onimaru K"/>
            <person name="Kadota M"/>
            <person name="Koyanagi M"/>
            <person name="Keeley SD"/>
            <person name="Tatsumi K"/>
            <person name="Tanaka K"/>
            <person name="Motone F"/>
            <person name="Kageyama Y"/>
            <person name="Nozu R"/>
            <person name="Adachi N"/>
            <person name="Nishimura O"/>
            <person name="Nakagawa R"/>
            <person name="Tanegashima C"/>
            <person name="Kiyatake I"/>
            <person name="Matsumoto R"/>
            <person name="Murakumo K"/>
            <person name="Nishida K"/>
            <person name="Terakita A"/>
            <person name="Kuratani S"/>
            <person name="Sato K"/>
            <person name="Hyodo S Kuraku.S."/>
        </authorList>
    </citation>
    <scope>NUCLEOTIDE SEQUENCE [LARGE SCALE GENOMIC DNA]</scope>
</reference>
<dbReference type="InterPro" id="IPR000863">
    <property type="entry name" value="Sulfotransferase_dom"/>
</dbReference>
<dbReference type="FunFam" id="3.40.50.300:FF:000433">
    <property type="entry name" value="Estrogen sulfotransferase"/>
    <property type="match status" value="1"/>
</dbReference>
<name>A0A401RFY7_CHIPU</name>
<evidence type="ECO:0000313" key="7">
    <source>
        <dbReference type="EMBL" id="GCC17059.1"/>
    </source>
</evidence>
<comment type="caution">
    <text evidence="7">The sequence shown here is derived from an EMBL/GenBank/DDBJ whole genome shotgun (WGS) entry which is preliminary data.</text>
</comment>
<protein>
    <recommendedName>
        <fullName evidence="5">Sulfotransferase</fullName>
        <ecNumber evidence="5">2.8.2.-</ecNumber>
    </recommendedName>
</protein>
<dbReference type="Pfam" id="PF00685">
    <property type="entry name" value="Sulfotransfer_1"/>
    <property type="match status" value="1"/>
</dbReference>
<evidence type="ECO:0000256" key="5">
    <source>
        <dbReference type="RuleBase" id="RU361155"/>
    </source>
</evidence>
<evidence type="ECO:0000256" key="4">
    <source>
        <dbReference type="ARBA" id="ARBA00022679"/>
    </source>
</evidence>
<accession>A0A401RFY7</accession>
<dbReference type="Gene3D" id="3.40.50.300">
    <property type="entry name" value="P-loop containing nucleotide triphosphate hydrolases"/>
    <property type="match status" value="1"/>
</dbReference>
<comment type="subcellular location">
    <subcellularLocation>
        <location evidence="1">Cytoplasm</location>
    </subcellularLocation>
</comment>
<sequence length="241" mass="28381">TGTTWLQEILPLVYSNGDLTPVHTIPNWQRVPWLEQKTGKSLLENRPSPRLITTHLTYHMMPKSFYTSKAKVVYVSRNPKDALVSSFHYHDMASFLENPGTFEEFIDKFLEGKVMFGSWFDHIKSWWPRKDQDNILFLTYEDLLQDMRSALLKLKEFLGKPLSDDAIERIVTQTKFNNMKQNKMSNYSFVPDELMDQKKSNFLRKGISGDWKTHFTTAQTEHFNSVYTQEMKGINFPFYKD</sequence>
<dbReference type="Proteomes" id="UP000287033">
    <property type="component" value="Unassembled WGS sequence"/>
</dbReference>
<evidence type="ECO:0000256" key="1">
    <source>
        <dbReference type="ARBA" id="ARBA00004496"/>
    </source>
</evidence>
<dbReference type="GO" id="GO:0008146">
    <property type="term" value="F:sulfotransferase activity"/>
    <property type="evidence" value="ECO:0007669"/>
    <property type="project" value="InterPro"/>
</dbReference>
<evidence type="ECO:0000313" key="8">
    <source>
        <dbReference type="Proteomes" id="UP000287033"/>
    </source>
</evidence>
<feature type="non-terminal residue" evidence="7">
    <location>
        <position position="1"/>
    </location>
</feature>
<comment type="similarity">
    <text evidence="2 5">Belongs to the sulfotransferase 1 family.</text>
</comment>
<dbReference type="InterPro" id="IPR027417">
    <property type="entry name" value="P-loop_NTPase"/>
</dbReference>
<keyword evidence="8" id="KW-1185">Reference proteome</keyword>
<dbReference type="AlphaFoldDB" id="A0A401RFY7"/>
<proteinExistence type="inferred from homology"/>
<evidence type="ECO:0000256" key="2">
    <source>
        <dbReference type="ARBA" id="ARBA00005771"/>
    </source>
</evidence>
<dbReference type="EMBL" id="BEZZ01001286">
    <property type="protein sequence ID" value="GCC17059.1"/>
    <property type="molecule type" value="Genomic_DNA"/>
</dbReference>
<dbReference type="PANTHER" id="PTHR11783">
    <property type="entry name" value="SULFOTRANSFERASE SULT"/>
    <property type="match status" value="1"/>
</dbReference>